<dbReference type="NCBIfam" id="NF006829">
    <property type="entry name" value="PRK09352.1"/>
    <property type="match status" value="1"/>
</dbReference>
<dbReference type="InterPro" id="IPR013751">
    <property type="entry name" value="ACP_syn_III_N"/>
</dbReference>
<evidence type="ECO:0000256" key="1">
    <source>
        <dbReference type="ARBA" id="ARBA00005194"/>
    </source>
</evidence>
<evidence type="ECO:0000256" key="8">
    <source>
        <dbReference type="ARBA" id="ARBA00023160"/>
    </source>
</evidence>
<dbReference type="NCBIfam" id="TIGR00747">
    <property type="entry name" value="fabH"/>
    <property type="match status" value="1"/>
</dbReference>
<dbReference type="InterPro" id="IPR016039">
    <property type="entry name" value="Thiolase-like"/>
</dbReference>
<evidence type="ECO:0000256" key="7">
    <source>
        <dbReference type="ARBA" id="ARBA00023098"/>
    </source>
</evidence>
<comment type="catalytic activity">
    <reaction evidence="11">
        <text>(2S)-2-methylbutanoyl-CoA + malonyl-[ACP] + H(+) = (4S)-4-methyl-3-oxohexanoyl-[ACP] + CO2 + CoA</text>
        <dbReference type="Rhea" id="RHEA:42276"/>
        <dbReference type="Rhea" id="RHEA-COMP:9623"/>
        <dbReference type="Rhea" id="RHEA-COMP:17148"/>
        <dbReference type="ChEBI" id="CHEBI:15378"/>
        <dbReference type="ChEBI" id="CHEBI:16526"/>
        <dbReference type="ChEBI" id="CHEBI:57287"/>
        <dbReference type="ChEBI" id="CHEBI:78449"/>
        <dbReference type="ChEBI" id="CHEBI:88166"/>
        <dbReference type="ChEBI" id="CHEBI:167462"/>
        <dbReference type="EC" id="2.3.1.300"/>
    </reaction>
    <physiologicalReaction direction="left-to-right" evidence="11">
        <dbReference type="Rhea" id="RHEA:42277"/>
    </physiologicalReaction>
</comment>
<evidence type="ECO:0000256" key="11">
    <source>
        <dbReference type="ARBA" id="ARBA00052407"/>
    </source>
</evidence>
<evidence type="ECO:0000259" key="15">
    <source>
        <dbReference type="Pfam" id="PF08541"/>
    </source>
</evidence>
<keyword evidence="5 14" id="KW-0808">Transferase</keyword>
<comment type="subunit">
    <text evidence="14">Homodimer.</text>
</comment>
<dbReference type="CDD" id="cd00830">
    <property type="entry name" value="KAS_III"/>
    <property type="match status" value="1"/>
</dbReference>
<feature type="active site" evidence="14">
    <location>
        <position position="283"/>
    </location>
</feature>
<comment type="catalytic activity">
    <reaction evidence="12">
        <text>2-methylpropanoyl-CoA + malonyl-[ACP] + H(+) = 4-methyl-3-oxopentanoyl-[ACP] + CO2 + CoA</text>
        <dbReference type="Rhea" id="RHEA:42268"/>
        <dbReference type="Rhea" id="RHEA-COMP:9623"/>
        <dbReference type="Rhea" id="RHEA-COMP:9940"/>
        <dbReference type="ChEBI" id="CHEBI:15378"/>
        <dbReference type="ChEBI" id="CHEBI:16526"/>
        <dbReference type="ChEBI" id="CHEBI:57287"/>
        <dbReference type="ChEBI" id="CHEBI:57338"/>
        <dbReference type="ChEBI" id="CHEBI:78449"/>
        <dbReference type="ChEBI" id="CHEBI:78820"/>
        <dbReference type="EC" id="2.3.1.300"/>
    </reaction>
    <physiologicalReaction direction="left-to-right" evidence="12">
        <dbReference type="Rhea" id="RHEA:42269"/>
    </physiologicalReaction>
</comment>
<accession>A0A098B326</accession>
<keyword evidence="9 14" id="KW-0012">Acyltransferase</keyword>
<evidence type="ECO:0000313" key="17">
    <source>
        <dbReference type="EMBL" id="CDX02762.1"/>
    </source>
</evidence>
<feature type="domain" description="Beta-ketoacyl-[acyl-carrier-protein] synthase III C-terminal" evidence="15">
    <location>
        <begin position="237"/>
        <end position="326"/>
    </location>
</feature>
<gene>
    <name evidence="14" type="primary">fabH</name>
    <name evidence="17" type="ORF">DPCES_2875</name>
</gene>
<feature type="region of interest" description="ACP-binding" evidence="14">
    <location>
        <begin position="254"/>
        <end position="258"/>
    </location>
</feature>
<comment type="domain">
    <text evidence="14">The last Arg residue of the ACP-binding site is essential for the weak association between ACP/AcpP and FabH.</text>
</comment>
<evidence type="ECO:0000256" key="12">
    <source>
        <dbReference type="ARBA" id="ARBA00052467"/>
    </source>
</evidence>
<proteinExistence type="inferred from homology"/>
<dbReference type="Pfam" id="PF08545">
    <property type="entry name" value="ACP_syn_III"/>
    <property type="match status" value="1"/>
</dbReference>
<dbReference type="Gene3D" id="3.40.47.10">
    <property type="match status" value="1"/>
</dbReference>
<comment type="similarity">
    <text evidence="2 14">Belongs to the thiolase-like superfamily. FabH family.</text>
</comment>
<evidence type="ECO:0000256" key="4">
    <source>
        <dbReference type="ARBA" id="ARBA00022516"/>
    </source>
</evidence>
<comment type="pathway">
    <text evidence="1 14">Lipid metabolism; fatty acid biosynthesis.</text>
</comment>
<keyword evidence="3 14" id="KW-0963">Cytoplasm</keyword>
<dbReference type="HAMAP" id="MF_01815">
    <property type="entry name" value="FabH"/>
    <property type="match status" value="1"/>
</dbReference>
<keyword evidence="6 14" id="KW-0276">Fatty acid metabolism</keyword>
<evidence type="ECO:0000256" key="10">
    <source>
        <dbReference type="ARBA" id="ARBA00051096"/>
    </source>
</evidence>
<comment type="function">
    <text evidence="14">Catalyzes the condensation reaction of fatty acid synthesis by the addition to an acyl acceptor of two carbons from malonyl-ACP. Catalyzes the first condensation reaction which initiates fatty acid synthesis and may therefore play a role in governing the total rate of fatty acid production. Possesses both acetoacetyl-ACP synthase and acetyl transacylase activities. Its substrate specificity determines the biosynthesis of branched-chain and/or straight-chain of fatty acids.</text>
</comment>
<evidence type="ECO:0000256" key="6">
    <source>
        <dbReference type="ARBA" id="ARBA00022832"/>
    </source>
</evidence>
<evidence type="ECO:0000256" key="13">
    <source>
        <dbReference type="ARBA" id="ARBA00052985"/>
    </source>
</evidence>
<dbReference type="EC" id="2.3.1.180" evidence="14"/>
<keyword evidence="4 14" id="KW-0444">Lipid biosynthesis</keyword>
<dbReference type="EMBL" id="LK996017">
    <property type="protein sequence ID" value="CDX02762.1"/>
    <property type="molecule type" value="Genomic_DNA"/>
</dbReference>
<name>A0A098B326_DESHA</name>
<evidence type="ECO:0000256" key="3">
    <source>
        <dbReference type="ARBA" id="ARBA00022490"/>
    </source>
</evidence>
<feature type="active site" evidence="14">
    <location>
        <position position="113"/>
    </location>
</feature>
<evidence type="ECO:0000256" key="14">
    <source>
        <dbReference type="HAMAP-Rule" id="MF_01815"/>
    </source>
</evidence>
<dbReference type="GO" id="GO:0033818">
    <property type="term" value="F:beta-ketoacyl-acyl-carrier-protein synthase III activity"/>
    <property type="evidence" value="ECO:0007669"/>
    <property type="project" value="UniProtKB-UniRule"/>
</dbReference>
<dbReference type="FunFam" id="3.40.47.10:FF:000004">
    <property type="entry name" value="3-oxoacyl-[acyl-carrier-protein] synthase 3"/>
    <property type="match status" value="1"/>
</dbReference>
<feature type="domain" description="Beta-ketoacyl-[acyl-carrier-protein] synthase III N-terminal" evidence="16">
    <location>
        <begin position="107"/>
        <end position="185"/>
    </location>
</feature>
<evidence type="ECO:0000256" key="5">
    <source>
        <dbReference type="ARBA" id="ARBA00022679"/>
    </source>
</evidence>
<dbReference type="GO" id="GO:0005737">
    <property type="term" value="C:cytoplasm"/>
    <property type="evidence" value="ECO:0007669"/>
    <property type="project" value="UniProtKB-SubCell"/>
</dbReference>
<evidence type="ECO:0000256" key="2">
    <source>
        <dbReference type="ARBA" id="ARBA00008642"/>
    </source>
</evidence>
<keyword evidence="14" id="KW-0511">Multifunctional enzyme</keyword>
<dbReference type="AlphaFoldDB" id="A0A098B326"/>
<dbReference type="InterPro" id="IPR004655">
    <property type="entry name" value="FabH"/>
</dbReference>
<dbReference type="PATRIC" id="fig|49338.4.peg.3090"/>
<dbReference type="PANTHER" id="PTHR34069:SF2">
    <property type="entry name" value="BETA-KETOACYL-[ACYL-CARRIER-PROTEIN] SYNTHASE III"/>
    <property type="match status" value="1"/>
</dbReference>
<keyword evidence="7 14" id="KW-0443">Lipid metabolism</keyword>
<dbReference type="PANTHER" id="PTHR34069">
    <property type="entry name" value="3-OXOACYL-[ACYL-CARRIER-PROTEIN] SYNTHASE 3"/>
    <property type="match status" value="1"/>
</dbReference>
<evidence type="ECO:0000259" key="16">
    <source>
        <dbReference type="Pfam" id="PF08545"/>
    </source>
</evidence>
<comment type="catalytic activity">
    <reaction evidence="13">
        <text>3-methylbutanoyl-CoA + malonyl-[ACP] + H(+) = 5-methyl-3-oxohexanoyl-[ACP] + CO2 + CoA</text>
        <dbReference type="Rhea" id="RHEA:42272"/>
        <dbReference type="Rhea" id="RHEA-COMP:9623"/>
        <dbReference type="Rhea" id="RHEA-COMP:9941"/>
        <dbReference type="ChEBI" id="CHEBI:15378"/>
        <dbReference type="ChEBI" id="CHEBI:16526"/>
        <dbReference type="ChEBI" id="CHEBI:57287"/>
        <dbReference type="ChEBI" id="CHEBI:57345"/>
        <dbReference type="ChEBI" id="CHEBI:78449"/>
        <dbReference type="ChEBI" id="CHEBI:78822"/>
        <dbReference type="EC" id="2.3.1.300"/>
    </reaction>
    <physiologicalReaction direction="left-to-right" evidence="13">
        <dbReference type="Rhea" id="RHEA:42273"/>
    </physiologicalReaction>
</comment>
<dbReference type="GO" id="GO:0044550">
    <property type="term" value="P:secondary metabolite biosynthetic process"/>
    <property type="evidence" value="ECO:0007669"/>
    <property type="project" value="TreeGrafter"/>
</dbReference>
<dbReference type="GO" id="GO:0006633">
    <property type="term" value="P:fatty acid biosynthetic process"/>
    <property type="evidence" value="ECO:0007669"/>
    <property type="project" value="UniProtKB-UniRule"/>
</dbReference>
<reference evidence="17" key="1">
    <citation type="submission" date="2014-07" db="EMBL/GenBank/DDBJ databases">
        <authorList>
            <person name="Hornung V.Bastian."/>
        </authorList>
    </citation>
    <scope>NUCLEOTIDE SEQUENCE</scope>
    <source>
        <strain evidence="17">PCE-S</strain>
    </source>
</reference>
<keyword evidence="8 14" id="KW-0275">Fatty acid biosynthesis</keyword>
<dbReference type="GO" id="GO:0004315">
    <property type="term" value="F:3-oxoacyl-[acyl-carrier-protein] synthase activity"/>
    <property type="evidence" value="ECO:0007669"/>
    <property type="project" value="InterPro"/>
</dbReference>
<comment type="catalytic activity">
    <reaction evidence="10">
        <text>malonyl-[ACP] + acetyl-CoA + H(+) = 3-oxobutanoyl-[ACP] + CO2 + CoA</text>
        <dbReference type="Rhea" id="RHEA:12080"/>
        <dbReference type="Rhea" id="RHEA-COMP:9623"/>
        <dbReference type="Rhea" id="RHEA-COMP:9625"/>
        <dbReference type="ChEBI" id="CHEBI:15378"/>
        <dbReference type="ChEBI" id="CHEBI:16526"/>
        <dbReference type="ChEBI" id="CHEBI:57287"/>
        <dbReference type="ChEBI" id="CHEBI:57288"/>
        <dbReference type="ChEBI" id="CHEBI:78449"/>
        <dbReference type="ChEBI" id="CHEBI:78450"/>
        <dbReference type="EC" id="2.3.1.180"/>
    </reaction>
    <physiologicalReaction direction="left-to-right" evidence="10">
        <dbReference type="Rhea" id="RHEA:12081"/>
    </physiologicalReaction>
</comment>
<organism evidence="17">
    <name type="scientific">Desulfitobacterium hafniense</name>
    <name type="common">Desulfitobacterium frappieri</name>
    <dbReference type="NCBI Taxonomy" id="49338"/>
    <lineage>
        <taxon>Bacteria</taxon>
        <taxon>Bacillati</taxon>
        <taxon>Bacillota</taxon>
        <taxon>Clostridia</taxon>
        <taxon>Eubacteriales</taxon>
        <taxon>Desulfitobacteriaceae</taxon>
        <taxon>Desulfitobacterium</taxon>
    </lineage>
</organism>
<dbReference type="UniPathway" id="UPA00094"/>
<dbReference type="InterPro" id="IPR013747">
    <property type="entry name" value="ACP_syn_III_C"/>
</dbReference>
<evidence type="ECO:0000256" key="9">
    <source>
        <dbReference type="ARBA" id="ARBA00023315"/>
    </source>
</evidence>
<sequence>MVSVGIVGTGSYVPDKVLTNFDLEQMVDTNDQWIVSRTGIKERHIAGPETPVSELCYQAAVRALADAKLVPEELDLVIVATITPDFVFPATACLVAERLGAKKAAGFDLQAACTGFLYGVATAAQFIASGIYKNALVIGGETLSKILNWEDRGTCILFGDGAGAAVLQPVEEGYGFLGYDLGMDGAGGNLLTMPGGGSMHPASAETVAKKMHTIQMAGSEVFKFAVRIMGETALKALDKAGLGIGDVDCLIPHQANTRIVDAAVKRLGIDAGKVVVNLDRYGNMSAASIPVALDEAARSGRLNYGDIMVMVGFGGGLTWGAAVVKWSKRGV</sequence>
<dbReference type="Pfam" id="PF08541">
    <property type="entry name" value="ACP_syn_III_C"/>
    <property type="match status" value="1"/>
</dbReference>
<dbReference type="SUPFAM" id="SSF53901">
    <property type="entry name" value="Thiolase-like"/>
    <property type="match status" value="1"/>
</dbReference>
<protein>
    <recommendedName>
        <fullName evidence="14">Beta-ketoacyl-[acyl-carrier-protein] synthase III</fullName>
        <shortName evidence="14">Beta-ketoacyl-ACP synthase III</shortName>
        <shortName evidence="14">KAS III</shortName>
        <ecNumber evidence="14">2.3.1.180</ecNumber>
    </recommendedName>
    <alternativeName>
        <fullName evidence="14">3-oxoacyl-[acyl-carrier-protein] synthase 3</fullName>
    </alternativeName>
    <alternativeName>
        <fullName evidence="14">3-oxoacyl-[acyl-carrier-protein] synthase III</fullName>
    </alternativeName>
</protein>
<dbReference type="RefSeq" id="WP_018307025.1">
    <property type="nucleotide sequence ID" value="NZ_JAYFNZ010000011.1"/>
</dbReference>
<comment type="subcellular location">
    <subcellularLocation>
        <location evidence="14">Cytoplasm</location>
    </subcellularLocation>
</comment>
<feature type="active site" evidence="14">
    <location>
        <position position="253"/>
    </location>
</feature>